<organism evidence="1 2">
    <name type="scientific">Phanerochaete sordida</name>
    <dbReference type="NCBI Taxonomy" id="48140"/>
    <lineage>
        <taxon>Eukaryota</taxon>
        <taxon>Fungi</taxon>
        <taxon>Dikarya</taxon>
        <taxon>Basidiomycota</taxon>
        <taxon>Agaricomycotina</taxon>
        <taxon>Agaricomycetes</taxon>
        <taxon>Polyporales</taxon>
        <taxon>Phanerochaetaceae</taxon>
        <taxon>Phanerochaete</taxon>
    </lineage>
</organism>
<dbReference type="Proteomes" id="UP000703269">
    <property type="component" value="Unassembled WGS sequence"/>
</dbReference>
<dbReference type="EMBL" id="BPQB01000012">
    <property type="protein sequence ID" value="GJE89304.1"/>
    <property type="molecule type" value="Genomic_DNA"/>
</dbReference>
<reference evidence="1 2" key="1">
    <citation type="submission" date="2021-08" db="EMBL/GenBank/DDBJ databases">
        <title>Draft Genome Sequence of Phanerochaete sordida strain YK-624.</title>
        <authorList>
            <person name="Mori T."/>
            <person name="Dohra H."/>
            <person name="Suzuki T."/>
            <person name="Kawagishi H."/>
            <person name="Hirai H."/>
        </authorList>
    </citation>
    <scope>NUCLEOTIDE SEQUENCE [LARGE SCALE GENOMIC DNA]</scope>
    <source>
        <strain evidence="1 2">YK-624</strain>
    </source>
</reference>
<keyword evidence="2" id="KW-1185">Reference proteome</keyword>
<accession>A0A9P3LC82</accession>
<name>A0A9P3LC82_9APHY</name>
<dbReference type="AlphaFoldDB" id="A0A9P3LC82"/>
<evidence type="ECO:0000313" key="1">
    <source>
        <dbReference type="EMBL" id="GJE89304.1"/>
    </source>
</evidence>
<sequence>MSSTDVGARIPPIWGMNEEGELRGPFRELDGLPTMWLMMGSFVWWRTFKKMVALRKLGSIKAKLKGGYDSKDSAPVVW</sequence>
<protein>
    <submittedName>
        <fullName evidence="1">Uncharacterized protein</fullName>
    </submittedName>
</protein>
<evidence type="ECO:0000313" key="2">
    <source>
        <dbReference type="Proteomes" id="UP000703269"/>
    </source>
</evidence>
<dbReference type="OrthoDB" id="2790434at2759"/>
<gene>
    <name evidence="1" type="ORF">PsYK624_054010</name>
</gene>
<comment type="caution">
    <text evidence="1">The sequence shown here is derived from an EMBL/GenBank/DDBJ whole genome shotgun (WGS) entry which is preliminary data.</text>
</comment>
<proteinExistence type="predicted"/>